<dbReference type="GO" id="GO:0003995">
    <property type="term" value="F:acyl-CoA dehydrogenase activity"/>
    <property type="evidence" value="ECO:0007669"/>
    <property type="project" value="InterPro"/>
</dbReference>
<organism evidence="2 3">
    <name type="scientific">Runella rosea</name>
    <dbReference type="NCBI Taxonomy" id="2259595"/>
    <lineage>
        <taxon>Bacteria</taxon>
        <taxon>Pseudomonadati</taxon>
        <taxon>Bacteroidota</taxon>
        <taxon>Cytophagia</taxon>
        <taxon>Cytophagales</taxon>
        <taxon>Spirosomataceae</taxon>
        <taxon>Runella</taxon>
    </lineage>
</organism>
<protein>
    <submittedName>
        <fullName evidence="2">Acyl-CoA reductase</fullName>
    </submittedName>
</protein>
<keyword evidence="1" id="KW-0521">NADP</keyword>
<gene>
    <name evidence="2" type="ORF">DR864_22560</name>
</gene>
<accession>A0A344TSR3</accession>
<keyword evidence="3" id="KW-1185">Reference proteome</keyword>
<proteinExistence type="predicted"/>
<reference evidence="2 3" key="1">
    <citation type="submission" date="2018-07" db="EMBL/GenBank/DDBJ databases">
        <title>Genome sequencing of Runella.</title>
        <authorList>
            <person name="Baek M.-G."/>
            <person name="Yi H."/>
        </authorList>
    </citation>
    <scope>NUCLEOTIDE SEQUENCE [LARGE SCALE GENOMIC DNA]</scope>
    <source>
        <strain evidence="2 3">HYN0085</strain>
    </source>
</reference>
<name>A0A344TSR3_9BACT</name>
<dbReference type="Pfam" id="PF05893">
    <property type="entry name" value="LuxC"/>
    <property type="match status" value="1"/>
</dbReference>
<dbReference type="OrthoDB" id="1522941at2"/>
<dbReference type="Proteomes" id="UP000251993">
    <property type="component" value="Chromosome"/>
</dbReference>
<dbReference type="GO" id="GO:0008218">
    <property type="term" value="P:bioluminescence"/>
    <property type="evidence" value="ECO:0007669"/>
    <property type="project" value="InterPro"/>
</dbReference>
<evidence type="ECO:0000313" key="3">
    <source>
        <dbReference type="Proteomes" id="UP000251993"/>
    </source>
</evidence>
<dbReference type="AlphaFoldDB" id="A0A344TSR3"/>
<evidence type="ECO:0000256" key="1">
    <source>
        <dbReference type="ARBA" id="ARBA00022857"/>
    </source>
</evidence>
<sequence length="340" mass="38877">MNNSNEHIAPFVELGKILTSNAIEDVVFKAYSQNHWFIPDFVTNALKAIGEEYLNEEKLRTWLNTYQLQSRQPDFVPKKIGVVMAGNIPAVGFHDLLSVLLSGHHLMAKLSTDDRVLMMFLIEKLIEIAPALAQRITLAERLNAADAYIATGSDNTARYFEYYFSKKPHLIRRNRTSVGILTGEETNEELMGLGRDVYSYFGLGCRNVSKIFVPTGYDFSKFYEAIEPQLDFFRNHHKYFNNYEYNKSVYLVNREPHLDNGFLMLRETDSLVSPISVLFFEYYTDANDLKSKLEAHSEKIQCIVSKEGHFPSSLPLGEAQKPSLYDYADGVDTMAFLTNL</sequence>
<dbReference type="EMBL" id="CP030850">
    <property type="protein sequence ID" value="AXE21684.1"/>
    <property type="molecule type" value="Genomic_DNA"/>
</dbReference>
<dbReference type="KEGG" id="run:DR864_22560"/>
<evidence type="ECO:0000313" key="2">
    <source>
        <dbReference type="EMBL" id="AXE21684.1"/>
    </source>
</evidence>
<dbReference type="RefSeq" id="WP_114070425.1">
    <property type="nucleotide sequence ID" value="NZ_CP030850.1"/>
</dbReference>
<dbReference type="InterPro" id="IPR008670">
    <property type="entry name" value="CoA_reduct_LuxC"/>
</dbReference>